<reference evidence="7" key="1">
    <citation type="journal article" date="2011" name="Plasmid">
        <title>Indigenous organophosphate-degrading (opd) plasmid pCMS1 of Brevundimonasdiminuta is self-transmissible and plays a key role in horizontal mobility of the opd gene.</title>
        <authorList>
            <person name="Pandeeti E.V."/>
            <person name="Chakka D."/>
            <person name="Pandey J.P."/>
            <person name="Siddavattam D."/>
        </authorList>
    </citation>
    <scope>NUCLEOTIDE SEQUENCE</scope>
    <source>
        <strain evidence="7">MG</strain>
        <plasmid evidence="7">pCMS1</plasmid>
    </source>
</reference>
<dbReference type="GO" id="GO:0042802">
    <property type="term" value="F:identical protein binding"/>
    <property type="evidence" value="ECO:0007669"/>
    <property type="project" value="TreeGrafter"/>
</dbReference>
<dbReference type="Gene3D" id="3.90.1150.10">
    <property type="entry name" value="Aspartate Aminotransferase, domain 1"/>
    <property type="match status" value="1"/>
</dbReference>
<keyword evidence="3" id="KW-0032">Aminotransferase</keyword>
<dbReference type="AlphaFoldDB" id="G8DNW2"/>
<dbReference type="InterPro" id="IPR015422">
    <property type="entry name" value="PyrdxlP-dep_Trfase_small"/>
</dbReference>
<dbReference type="InterPro" id="IPR015424">
    <property type="entry name" value="PyrdxlP-dep_Trfase"/>
</dbReference>
<accession>G8DNW2</accession>
<dbReference type="GO" id="GO:0005829">
    <property type="term" value="C:cytosol"/>
    <property type="evidence" value="ECO:0007669"/>
    <property type="project" value="TreeGrafter"/>
</dbReference>
<keyword evidence="5" id="KW-0663">Pyridoxal phosphate</keyword>
<dbReference type="Pfam" id="PF00155">
    <property type="entry name" value="Aminotran_1_2"/>
    <property type="match status" value="1"/>
</dbReference>
<dbReference type="EMBL" id="HQ839670">
    <property type="protein sequence ID" value="AER10494.1"/>
    <property type="molecule type" value="Genomic_DNA"/>
</dbReference>
<evidence type="ECO:0000256" key="5">
    <source>
        <dbReference type="ARBA" id="ARBA00022898"/>
    </source>
</evidence>
<dbReference type="PANTHER" id="PTHR11879:SF22">
    <property type="entry name" value="ASPARTATE AMINOTRANSFERASE, MITOCHONDRIAL"/>
    <property type="match status" value="1"/>
</dbReference>
<evidence type="ECO:0000259" key="6">
    <source>
        <dbReference type="Pfam" id="PF00155"/>
    </source>
</evidence>
<keyword evidence="4 7" id="KW-0808">Transferase</keyword>
<feature type="domain" description="Aminotransferase class I/classII large" evidence="6">
    <location>
        <begin position="138"/>
        <end position="223"/>
    </location>
</feature>
<evidence type="ECO:0000313" key="7">
    <source>
        <dbReference type="EMBL" id="AER10494.1"/>
    </source>
</evidence>
<dbReference type="PANTHER" id="PTHR11879">
    <property type="entry name" value="ASPARTATE AMINOTRANSFERASE"/>
    <property type="match status" value="1"/>
</dbReference>
<proteinExistence type="predicted"/>
<evidence type="ECO:0000256" key="4">
    <source>
        <dbReference type="ARBA" id="ARBA00022679"/>
    </source>
</evidence>
<organism evidence="7">
    <name type="scientific">Brevundimonas diminuta</name>
    <name type="common">Pseudomonas diminuta</name>
    <dbReference type="NCBI Taxonomy" id="293"/>
    <lineage>
        <taxon>Bacteria</taxon>
        <taxon>Pseudomonadati</taxon>
        <taxon>Pseudomonadota</taxon>
        <taxon>Alphaproteobacteria</taxon>
        <taxon>Caulobacterales</taxon>
        <taxon>Caulobacteraceae</taxon>
        <taxon>Brevundimonas</taxon>
    </lineage>
</organism>
<geneLocation type="plasmid" evidence="7">
    <name>pCMS1</name>
</geneLocation>
<comment type="cofactor">
    <cofactor evidence="1">
        <name>pyridoxal 5'-phosphate</name>
        <dbReference type="ChEBI" id="CHEBI:597326"/>
    </cofactor>
</comment>
<evidence type="ECO:0000256" key="3">
    <source>
        <dbReference type="ARBA" id="ARBA00022576"/>
    </source>
</evidence>
<keyword evidence="7" id="KW-0614">Plasmid</keyword>
<dbReference type="InterPro" id="IPR004839">
    <property type="entry name" value="Aminotransferase_I/II_large"/>
</dbReference>
<dbReference type="GO" id="GO:0030170">
    <property type="term" value="F:pyridoxal phosphate binding"/>
    <property type="evidence" value="ECO:0007669"/>
    <property type="project" value="InterPro"/>
</dbReference>
<dbReference type="GO" id="GO:0004838">
    <property type="term" value="F:L-tyrosine-2-oxoglutarate transaminase activity"/>
    <property type="evidence" value="ECO:0007669"/>
    <property type="project" value="TreeGrafter"/>
</dbReference>
<dbReference type="SUPFAM" id="SSF53383">
    <property type="entry name" value="PLP-dependent transferases"/>
    <property type="match status" value="1"/>
</dbReference>
<dbReference type="GO" id="GO:0033585">
    <property type="term" value="P:L-phenylalanine biosynthetic process from chorismate via phenylpyruvate"/>
    <property type="evidence" value="ECO:0007669"/>
    <property type="project" value="TreeGrafter"/>
</dbReference>
<evidence type="ECO:0000256" key="2">
    <source>
        <dbReference type="ARBA" id="ARBA00011738"/>
    </source>
</evidence>
<protein>
    <submittedName>
        <fullName evidence="7">Aromatic amino acid transferase</fullName>
    </submittedName>
</protein>
<dbReference type="InterPro" id="IPR000796">
    <property type="entry name" value="Asp_trans"/>
</dbReference>
<comment type="subunit">
    <text evidence="2">Homodimer.</text>
</comment>
<sequence length="228" mass="24809">MTRHRLRLHSRQGKQHMTDIPLATILRINAARTIPLTRYEEEGNFDRFGYIKDLAENHGADLPAVIEIADLLGPEEDFDGLVTTIEDAAEGFGFGALIVGGGVNMGQELMTPAQIADICDGRDKAIALWLSLYDTYHATRDEAARLAELDEVRTRIDAMRQGLAALDPALAFIGRQKGMFSTLPLAPDQVKAMREDHAIYMAGSGRINIAGLTPAKLAPLAAAFAAVR</sequence>
<evidence type="ECO:0000256" key="1">
    <source>
        <dbReference type="ARBA" id="ARBA00001933"/>
    </source>
</evidence>
<name>G8DNW2_BREDI</name>